<dbReference type="SUPFAM" id="SSF48452">
    <property type="entry name" value="TPR-like"/>
    <property type="match status" value="1"/>
</dbReference>
<sequence>MKKHTISLCMIVKNEEKHLEKCLQSVKNCVDELIIVDTGSNDKTLSIAKKFGAKTFFYKWNNDFAEARNFSIQQAKMDYILIMDADEWLDEKVDLQEVLNNEKDYYMVRIKNETSSGIGILHSAIRLFKNNIGLQYFGKIHEHLNIGDESLTLTNDNGNVLLYHVGYKNETYKEKGKHERNLKLLLAEVKRNPSGYNLYNLGNQYKSNKQHSEALEEYKKAFSLSKDKVYVNHLLFNMIDCLRILGQREEALEVVNASIESFPNYTDFYFLRGRIYGEMSYFIDAEKSYWKCIEIGEVKAAQTLEGVGSFLAYNALGDIYLERGDNVKAFEMAIEALKLNKYFLPALRLYMDSLVRTKIPVENIRTNLESIFPVANYNDLKHLIIVLTVVKSPLLQTYLDLYKLSVSESVLGINYLYSKKYIESFKIWKKIDIESEEYKDIILLSFILETNDLLEKCRQFVNLNKKEWKLLDKLIHGKNIELEKASEKFVEIIIFIAEKLIFLGEDDKFNYLLNVIANSDIALKIELSRILLKNGFAQNAQELLLASYSKNHANKDFVELLADTCFKQNQLKEALSFYNRAIELKHDYPTYEKMYRTLEKLNDQVGLLTVKNEIKRLFPLAEWVKSE</sequence>
<feature type="repeat" description="TPR" evidence="1">
    <location>
        <begin position="195"/>
        <end position="228"/>
    </location>
</feature>
<keyword evidence="1" id="KW-0802">TPR repeat</keyword>
<dbReference type="AlphaFoldDB" id="A0A0Q3WQ74"/>
<dbReference type="EMBL" id="LJJC01000004">
    <property type="protein sequence ID" value="KQL52988.1"/>
    <property type="molecule type" value="Genomic_DNA"/>
</dbReference>
<name>A0A0Q3WQ74_9BACI</name>
<dbReference type="STRING" id="157838.AN964_05330"/>
<evidence type="ECO:0000256" key="1">
    <source>
        <dbReference type="PROSITE-ProRule" id="PRU00339"/>
    </source>
</evidence>
<proteinExistence type="predicted"/>
<dbReference type="CDD" id="cd02511">
    <property type="entry name" value="Beta4Glucosyltransferase"/>
    <property type="match status" value="1"/>
</dbReference>
<dbReference type="PANTHER" id="PTHR43630:SF2">
    <property type="entry name" value="GLYCOSYLTRANSFERASE"/>
    <property type="match status" value="1"/>
</dbReference>
<keyword evidence="4" id="KW-1185">Reference proteome</keyword>
<dbReference type="Proteomes" id="UP000051888">
    <property type="component" value="Unassembled WGS sequence"/>
</dbReference>
<protein>
    <recommendedName>
        <fullName evidence="2">Glycosyltransferase 2-like domain-containing protein</fullName>
    </recommendedName>
</protein>
<dbReference type="Pfam" id="PF13181">
    <property type="entry name" value="TPR_8"/>
    <property type="match status" value="1"/>
</dbReference>
<comment type="caution">
    <text evidence="3">The sequence shown here is derived from an EMBL/GenBank/DDBJ whole genome shotgun (WGS) entry which is preliminary data.</text>
</comment>
<dbReference type="Gene3D" id="3.90.550.10">
    <property type="entry name" value="Spore Coat Polysaccharide Biosynthesis Protein SpsA, Chain A"/>
    <property type="match status" value="1"/>
</dbReference>
<reference evidence="3 4" key="1">
    <citation type="submission" date="2015-09" db="EMBL/GenBank/DDBJ databases">
        <title>Genome sequencing project for genomic taxonomy and phylogenomics of Bacillus-like bacteria.</title>
        <authorList>
            <person name="Liu B."/>
            <person name="Wang J."/>
            <person name="Zhu Y."/>
            <person name="Liu G."/>
            <person name="Chen Q."/>
            <person name="Chen Z."/>
            <person name="Lan J."/>
            <person name="Che J."/>
            <person name="Ge C."/>
            <person name="Shi H."/>
            <person name="Pan Z."/>
            <person name="Liu X."/>
        </authorList>
    </citation>
    <scope>NUCLEOTIDE SEQUENCE [LARGE SCALE GENOMIC DNA]</scope>
    <source>
        <strain evidence="3 4">LMG 18435</strain>
    </source>
</reference>
<evidence type="ECO:0000313" key="4">
    <source>
        <dbReference type="Proteomes" id="UP000051888"/>
    </source>
</evidence>
<evidence type="ECO:0000313" key="3">
    <source>
        <dbReference type="EMBL" id="KQL52988.1"/>
    </source>
</evidence>
<dbReference type="SUPFAM" id="SSF53448">
    <property type="entry name" value="Nucleotide-diphospho-sugar transferases"/>
    <property type="match status" value="1"/>
</dbReference>
<dbReference type="Pfam" id="PF13432">
    <property type="entry name" value="TPR_16"/>
    <property type="match status" value="1"/>
</dbReference>
<dbReference type="SMART" id="SM00028">
    <property type="entry name" value="TPR"/>
    <property type="match status" value="5"/>
</dbReference>
<evidence type="ECO:0000259" key="2">
    <source>
        <dbReference type="Pfam" id="PF00535"/>
    </source>
</evidence>
<accession>A0A0Q3WQ74</accession>
<feature type="domain" description="Glycosyltransferase 2-like" evidence="2">
    <location>
        <begin position="7"/>
        <end position="101"/>
    </location>
</feature>
<dbReference type="InterPro" id="IPR001173">
    <property type="entry name" value="Glyco_trans_2-like"/>
</dbReference>
<dbReference type="InterPro" id="IPR029044">
    <property type="entry name" value="Nucleotide-diphossugar_trans"/>
</dbReference>
<dbReference type="PROSITE" id="PS50005">
    <property type="entry name" value="TPR"/>
    <property type="match status" value="1"/>
</dbReference>
<dbReference type="PANTHER" id="PTHR43630">
    <property type="entry name" value="POLY-BETA-1,6-N-ACETYL-D-GLUCOSAMINE SYNTHASE"/>
    <property type="match status" value="1"/>
</dbReference>
<gene>
    <name evidence="3" type="ORF">AN964_05330</name>
</gene>
<dbReference type="InterPro" id="IPR011990">
    <property type="entry name" value="TPR-like_helical_dom_sf"/>
</dbReference>
<organism evidence="3 4">
    <name type="scientific">Heyndrickxia shackletonii</name>
    <dbReference type="NCBI Taxonomy" id="157838"/>
    <lineage>
        <taxon>Bacteria</taxon>
        <taxon>Bacillati</taxon>
        <taxon>Bacillota</taxon>
        <taxon>Bacilli</taxon>
        <taxon>Bacillales</taxon>
        <taxon>Bacillaceae</taxon>
        <taxon>Heyndrickxia</taxon>
    </lineage>
</organism>
<dbReference type="Pfam" id="PF00535">
    <property type="entry name" value="Glycos_transf_2"/>
    <property type="match status" value="1"/>
</dbReference>
<dbReference type="PATRIC" id="fig|157838.3.peg.1186"/>
<dbReference type="Gene3D" id="1.25.40.10">
    <property type="entry name" value="Tetratricopeptide repeat domain"/>
    <property type="match status" value="2"/>
</dbReference>
<dbReference type="InterPro" id="IPR019734">
    <property type="entry name" value="TPR_rpt"/>
</dbReference>